<protein>
    <recommendedName>
        <fullName evidence="5 13">Signal peptidase I</fullName>
        <ecNumber evidence="4 13">3.4.21.89</ecNumber>
    </recommendedName>
</protein>
<dbReference type="InterPro" id="IPR019533">
    <property type="entry name" value="Peptidase_S26"/>
</dbReference>
<comment type="subcellular location">
    <subcellularLocation>
        <location evidence="2">Cell membrane</location>
        <topology evidence="2">Multi-pass membrane protein</topology>
    </subcellularLocation>
    <subcellularLocation>
        <location evidence="14">Membrane</location>
        <topology evidence="14">Multi-pass membrane protein</topology>
    </subcellularLocation>
</comment>
<reference evidence="17" key="1">
    <citation type="journal article" date="2018" name="Front. Microbiol.">
        <title>Genome-Based Analysis Reveals the Taxonomy and Diversity of the Family Idiomarinaceae.</title>
        <authorList>
            <person name="Liu Y."/>
            <person name="Lai Q."/>
            <person name="Shao Z."/>
        </authorList>
    </citation>
    <scope>NUCLEOTIDE SEQUENCE [LARGE SCALE GENOMIC DNA]</scope>
    <source>
        <strain evidence="17">c121</strain>
    </source>
</reference>
<evidence type="ECO:0000256" key="12">
    <source>
        <dbReference type="PIRSR" id="PIRSR600223-1"/>
    </source>
</evidence>
<feature type="transmembrane region" description="Helical" evidence="13">
    <location>
        <begin position="63"/>
        <end position="82"/>
    </location>
</feature>
<accession>A0A432Z825</accession>
<dbReference type="InterPro" id="IPR019757">
    <property type="entry name" value="Pept_S26A_signal_pept_1_Lys-AS"/>
</dbReference>
<name>A0A432Z825_9GAMM</name>
<dbReference type="InterPro" id="IPR036286">
    <property type="entry name" value="LexA/Signal_pep-like_sf"/>
</dbReference>
<evidence type="ECO:0000313" key="17">
    <source>
        <dbReference type="Proteomes" id="UP000287022"/>
    </source>
</evidence>
<dbReference type="GO" id="GO:0004252">
    <property type="term" value="F:serine-type endopeptidase activity"/>
    <property type="evidence" value="ECO:0007669"/>
    <property type="project" value="InterPro"/>
</dbReference>
<feature type="active site" evidence="12">
    <location>
        <position position="146"/>
    </location>
</feature>
<dbReference type="PANTHER" id="PTHR43390">
    <property type="entry name" value="SIGNAL PEPTIDASE I"/>
    <property type="match status" value="1"/>
</dbReference>
<dbReference type="Gene3D" id="2.10.109.10">
    <property type="entry name" value="Umud Fragment, subunit A"/>
    <property type="match status" value="1"/>
</dbReference>
<dbReference type="STRING" id="1122124.GCA_000423165_01127"/>
<dbReference type="InterPro" id="IPR019766">
    <property type="entry name" value="Sign_pep_all-beta_subdom"/>
</dbReference>
<dbReference type="RefSeq" id="WP_026862099.1">
    <property type="nucleotide sequence ID" value="NZ_PIQE01000001.1"/>
</dbReference>
<dbReference type="SUPFAM" id="SSF51306">
    <property type="entry name" value="LexA/Signal peptidase"/>
    <property type="match status" value="1"/>
</dbReference>
<gene>
    <name evidence="16" type="primary">lepB</name>
    <name evidence="16" type="ORF">CWI80_01340</name>
</gene>
<dbReference type="PROSITE" id="PS00501">
    <property type="entry name" value="SPASE_I_1"/>
    <property type="match status" value="1"/>
</dbReference>
<keyword evidence="7 13" id="KW-0645">Protease</keyword>
<comment type="catalytic activity">
    <reaction evidence="1 13">
        <text>Cleavage of hydrophobic, N-terminal signal or leader sequences from secreted and periplasmic proteins.</text>
        <dbReference type="EC" id="3.4.21.89"/>
    </reaction>
</comment>
<dbReference type="GO" id="GO:0009003">
    <property type="term" value="F:signal peptidase activity"/>
    <property type="evidence" value="ECO:0007669"/>
    <property type="project" value="UniProtKB-EC"/>
</dbReference>
<keyword evidence="6" id="KW-1003">Cell membrane</keyword>
<evidence type="ECO:0000256" key="4">
    <source>
        <dbReference type="ARBA" id="ARBA00013208"/>
    </source>
</evidence>
<keyword evidence="17" id="KW-1185">Reference proteome</keyword>
<evidence type="ECO:0000256" key="1">
    <source>
        <dbReference type="ARBA" id="ARBA00000677"/>
    </source>
</evidence>
<dbReference type="Gene3D" id="2.170.230.10">
    <property type="match status" value="1"/>
</dbReference>
<dbReference type="InterPro" id="IPR019758">
    <property type="entry name" value="Pept_S26A_signal_pept_1_CS"/>
</dbReference>
<evidence type="ECO:0000256" key="13">
    <source>
        <dbReference type="RuleBase" id="RU003993"/>
    </source>
</evidence>
<dbReference type="InterPro" id="IPR019756">
    <property type="entry name" value="Pept_S26A_signal_pept_1_Ser-AS"/>
</dbReference>
<proteinExistence type="inferred from homology"/>
<evidence type="ECO:0000256" key="11">
    <source>
        <dbReference type="ARBA" id="ARBA00023136"/>
    </source>
</evidence>
<dbReference type="PROSITE" id="PS00760">
    <property type="entry name" value="SPASE_I_2"/>
    <property type="match status" value="1"/>
</dbReference>
<evidence type="ECO:0000259" key="15">
    <source>
        <dbReference type="Pfam" id="PF10502"/>
    </source>
</evidence>
<evidence type="ECO:0000256" key="8">
    <source>
        <dbReference type="ARBA" id="ARBA00022692"/>
    </source>
</evidence>
<keyword evidence="9 13" id="KW-0378">Hydrolase</keyword>
<sequence>MANFYAMLLTIVTIVFGLIWLFDAQVLKPKRQQRIADEEKRLQQELTEEDGQRIAPQSGIAEFAQSVFPILFVILLLRSFVYEPFRIPSASMMPTLLEGDFILVEKFSYSLRDPIWRSELLEIDRPERGEVAVFKFPPDPQYDYIKRVVGLPGDRIIYRNKTLYIQPACDAAGNDCPAPRVIERTLVRSDAIYFNKSTPLEQYDEYLGETKHSTLVDPTLGGSDRFYFKQQGTARDEWIVPEGQYFVMGDNRDNSEDSRFWGFVPEENLVGRAVFIWMSFEMDRSASSWLPQWVPTGIRWERLGGVE</sequence>
<evidence type="ECO:0000313" key="16">
    <source>
        <dbReference type="EMBL" id="RUO74034.1"/>
    </source>
</evidence>
<evidence type="ECO:0000256" key="7">
    <source>
        <dbReference type="ARBA" id="ARBA00022670"/>
    </source>
</evidence>
<dbReference type="PRINTS" id="PR00727">
    <property type="entry name" value="LEADERPTASE"/>
</dbReference>
<organism evidence="16 17">
    <name type="scientific">Pseudidiomarina sediminum</name>
    <dbReference type="NCBI Taxonomy" id="431675"/>
    <lineage>
        <taxon>Bacteria</taxon>
        <taxon>Pseudomonadati</taxon>
        <taxon>Pseudomonadota</taxon>
        <taxon>Gammaproteobacteria</taxon>
        <taxon>Alteromonadales</taxon>
        <taxon>Idiomarinaceae</taxon>
        <taxon>Pseudidiomarina</taxon>
    </lineage>
</organism>
<keyword evidence="11 13" id="KW-0472">Membrane</keyword>
<dbReference type="AlphaFoldDB" id="A0A432Z825"/>
<dbReference type="PANTHER" id="PTHR43390:SF1">
    <property type="entry name" value="CHLOROPLAST PROCESSING PEPTIDASE"/>
    <property type="match status" value="1"/>
</dbReference>
<dbReference type="Pfam" id="PF10502">
    <property type="entry name" value="Peptidase_S26"/>
    <property type="match status" value="1"/>
</dbReference>
<dbReference type="CDD" id="cd06530">
    <property type="entry name" value="S26_SPase_I"/>
    <property type="match status" value="1"/>
</dbReference>
<dbReference type="EMBL" id="PIQE01000001">
    <property type="protein sequence ID" value="RUO74034.1"/>
    <property type="molecule type" value="Genomic_DNA"/>
</dbReference>
<dbReference type="NCBIfam" id="TIGR02227">
    <property type="entry name" value="sigpep_I_bact"/>
    <property type="match status" value="1"/>
</dbReference>
<evidence type="ECO:0000256" key="9">
    <source>
        <dbReference type="ARBA" id="ARBA00022801"/>
    </source>
</evidence>
<dbReference type="EC" id="3.4.21.89" evidence="4 13"/>
<evidence type="ECO:0000256" key="2">
    <source>
        <dbReference type="ARBA" id="ARBA00004651"/>
    </source>
</evidence>
<comment type="similarity">
    <text evidence="3 14">Belongs to the peptidase S26 family.</text>
</comment>
<dbReference type="Proteomes" id="UP000287022">
    <property type="component" value="Unassembled WGS sequence"/>
</dbReference>
<feature type="transmembrane region" description="Helical" evidence="13">
    <location>
        <begin position="6"/>
        <end position="24"/>
    </location>
</feature>
<dbReference type="GO" id="GO:0006465">
    <property type="term" value="P:signal peptide processing"/>
    <property type="evidence" value="ECO:0007669"/>
    <property type="project" value="InterPro"/>
</dbReference>
<feature type="domain" description="Peptidase S26" evidence="15">
    <location>
        <begin position="61"/>
        <end position="278"/>
    </location>
</feature>
<keyword evidence="8 13" id="KW-0812">Transmembrane</keyword>
<dbReference type="PROSITE" id="PS00761">
    <property type="entry name" value="SPASE_I_3"/>
    <property type="match status" value="1"/>
</dbReference>
<evidence type="ECO:0000256" key="3">
    <source>
        <dbReference type="ARBA" id="ARBA00009370"/>
    </source>
</evidence>
<evidence type="ECO:0000256" key="6">
    <source>
        <dbReference type="ARBA" id="ARBA00022475"/>
    </source>
</evidence>
<feature type="active site" evidence="12">
    <location>
        <position position="91"/>
    </location>
</feature>
<dbReference type="InterPro" id="IPR000223">
    <property type="entry name" value="Pept_S26A_signal_pept_1"/>
</dbReference>
<comment type="caution">
    <text evidence="16">The sequence shown here is derived from an EMBL/GenBank/DDBJ whole genome shotgun (WGS) entry which is preliminary data.</text>
</comment>
<evidence type="ECO:0000256" key="10">
    <source>
        <dbReference type="ARBA" id="ARBA00022989"/>
    </source>
</evidence>
<keyword evidence="10 13" id="KW-1133">Transmembrane helix</keyword>
<evidence type="ECO:0000256" key="14">
    <source>
        <dbReference type="RuleBase" id="RU362042"/>
    </source>
</evidence>
<evidence type="ECO:0000256" key="5">
    <source>
        <dbReference type="ARBA" id="ARBA00019232"/>
    </source>
</evidence>
<dbReference type="GO" id="GO:0005886">
    <property type="term" value="C:plasma membrane"/>
    <property type="evidence" value="ECO:0007669"/>
    <property type="project" value="UniProtKB-SubCell"/>
</dbReference>